<organism evidence="2 3">
    <name type="scientific">Acanthamoeba polyphaga mimivirus</name>
    <name type="common">APMV</name>
    <dbReference type="NCBI Taxonomy" id="212035"/>
    <lineage>
        <taxon>Viruses</taxon>
        <taxon>Varidnaviria</taxon>
        <taxon>Bamfordvirae</taxon>
        <taxon>Nucleocytoviricota</taxon>
        <taxon>Megaviricetes</taxon>
        <taxon>Imitervirales</taxon>
        <taxon>Mimiviridae</taxon>
        <taxon>Megamimivirinae</taxon>
        <taxon>Mimivirus</taxon>
        <taxon>Mimivirus bradfordmassiliense</taxon>
    </lineage>
</organism>
<organismHost>
    <name type="scientific">Acanthamoeba polyphaga</name>
    <name type="common">Amoeba</name>
    <dbReference type="NCBI Taxonomy" id="5757"/>
</organismHost>
<accession>A0A0G2Y7L4</accession>
<sequence>MYFMLIIFVWKIIDPKCFSKYICYIIIFAIIDFVVCFKFIYVKKNSSVKKVHVVTIGQANVPIETSEISDTTDYKVTYDQVSCTIDSSNNVNNMFLTSDNPVECLDEISETSLTQDE</sequence>
<reference evidence="2 3" key="1">
    <citation type="submission" date="2014-10" db="EMBL/GenBank/DDBJ databases">
        <title>Pan-genome analysis of Brazilian lineage A amoebal mimiviruses.</title>
        <authorList>
            <person name="Assis F.L."/>
            <person name="Abrahao J.S."/>
            <person name="Kroon E.G."/>
            <person name="Dornas F.P."/>
            <person name="Andrade K.R."/>
            <person name="Borato P.V.M."/>
            <person name="Pilotto M.R."/>
            <person name="Benamar S."/>
            <person name="LaScola B."/>
            <person name="Colson P."/>
        </authorList>
    </citation>
    <scope>NUCLEOTIDE SEQUENCE [LARGE SCALE GENOMIC DNA]</scope>
    <source>
        <strain evidence="2 3">Oyster</strain>
    </source>
</reference>
<name>A0A0G2Y7L4_MIMIV</name>
<evidence type="ECO:0000256" key="1">
    <source>
        <dbReference type="SAM" id="Phobius"/>
    </source>
</evidence>
<proteinExistence type="predicted"/>
<keyword evidence="1" id="KW-0812">Transmembrane</keyword>
<evidence type="ECO:0000313" key="3">
    <source>
        <dbReference type="Proteomes" id="UP000241474"/>
    </source>
</evidence>
<evidence type="ECO:0000313" key="2">
    <source>
        <dbReference type="EMBL" id="AKI79071.1"/>
    </source>
</evidence>
<dbReference type="EMBL" id="KM982401">
    <property type="protein sequence ID" value="AKI79071.1"/>
    <property type="molecule type" value="Genomic_DNA"/>
</dbReference>
<keyword evidence="1" id="KW-1133">Transmembrane helix</keyword>
<dbReference type="Proteomes" id="UP000241474">
    <property type="component" value="Segment"/>
</dbReference>
<protein>
    <submittedName>
        <fullName evidence="2">Uncharacterized protein</fullName>
    </submittedName>
</protein>
<feature type="transmembrane region" description="Helical" evidence="1">
    <location>
        <begin position="21"/>
        <end position="41"/>
    </location>
</feature>
<keyword evidence="1" id="KW-0472">Membrane</keyword>